<dbReference type="InterPro" id="IPR003029">
    <property type="entry name" value="S1_domain"/>
</dbReference>
<dbReference type="NCBIfam" id="NF008805">
    <property type="entry name" value="PRK11824.1"/>
    <property type="match status" value="1"/>
</dbReference>
<dbReference type="PIRSF" id="PIRSF005499">
    <property type="entry name" value="PNPase"/>
    <property type="match status" value="1"/>
</dbReference>
<sequence length="729" mass="80603">MQEEIFEIDVNNLDEKYEFGKIGKQASGAVMYRCGKAVLIGAIAINEKLMDEDFLPLTVQYSEKAYANAKIPGGFIKRETKPADFETLTSRIVDRSIRPLFPKGFNYEIVLTIMVVSSDEDVDMQVAALHTANATLFTSDIPVQSSIASVRIGKIDGRIILNPTNSQLKDSTLDLLVVGKGKDVMMIEMRSIPSMKSEVENFGVLDPTSGAIPLTIEHQESNEVSQEEMIDIIEYASRAIDIATNRFEDEFKKVAKTPLELPLAQDIFDEELYQKVGSDFNDDIKKAVSSMAKSERSNELKKVVLKVIEKYSTDDIVIDKEVAQRVVEKHKREIVRAMILDDNIRADGRGLDDVRDISIEMNILPSVHGSCLFTRGQTQTLVTATLGDAKAAQSYDLITDKNTQYEKLMVHYNFPGFSVGEAKYQGPPGRRELGHGNLAKRALESSFDMRYDGSVRLVSEVLESNGSSSMATVCGGSLAMAAAEVESVNLVAGVAMGVIVEGDRYAVLTDIMGLEDHDGDMDFKICGTDEGITALQLDIKLGGIKLEILRDVLSKTTVARRHILSKMVEAQSSMQRSQALPSTEFFHIDPNKIVDIIGKAGATIRDIIEKFEVNIDIKRDVGGVKVSGDCPTKVANAKAHIEKIASTPTKKQQIYEINKEYKGKIKKIVDFGMFIEMPDGFDALLHISKVAKNRVNNLDERYSVGDDITVVVLEQKGKKVELATLEYVN</sequence>
<dbReference type="PROSITE" id="PS50126">
    <property type="entry name" value="S1"/>
    <property type="match status" value="1"/>
</dbReference>
<dbReference type="SUPFAM" id="SSF54211">
    <property type="entry name" value="Ribosomal protein S5 domain 2-like"/>
    <property type="match status" value="2"/>
</dbReference>
<evidence type="ECO:0000313" key="8">
    <source>
        <dbReference type="EMBL" id="SHO80579.1"/>
    </source>
</evidence>
<dbReference type="InterPro" id="IPR036345">
    <property type="entry name" value="ExoRNase_PH_dom2_sf"/>
</dbReference>
<evidence type="ECO:0000256" key="3">
    <source>
        <dbReference type="ARBA" id="ARBA00022490"/>
    </source>
</evidence>
<dbReference type="EC" id="2.7.7.8" evidence="2"/>
<dbReference type="HAMAP" id="MF_01595">
    <property type="entry name" value="PNPase"/>
    <property type="match status" value="1"/>
</dbReference>
<dbReference type="InterPro" id="IPR004088">
    <property type="entry name" value="KH_dom_type_1"/>
</dbReference>
<protein>
    <recommendedName>
        <fullName evidence="2">polyribonucleotide nucleotidyltransferase</fullName>
        <ecNumber evidence="2">2.7.7.8</ecNumber>
    </recommendedName>
</protein>
<dbReference type="PROSITE" id="PS50084">
    <property type="entry name" value="KH_TYPE_1"/>
    <property type="match status" value="1"/>
</dbReference>
<dbReference type="SUPFAM" id="SSF46915">
    <property type="entry name" value="Polynucleotide phosphorylase/guanosine pentaphosphate synthase (PNPase/GPSI), domain 3"/>
    <property type="match status" value="1"/>
</dbReference>
<evidence type="ECO:0000259" key="7">
    <source>
        <dbReference type="PROSITE" id="PS50126"/>
    </source>
</evidence>
<dbReference type="InterPro" id="IPR001247">
    <property type="entry name" value="ExoRNase_PH_dom1"/>
</dbReference>
<dbReference type="CDD" id="cd11364">
    <property type="entry name" value="RNase_PH_PNPase_2"/>
    <property type="match status" value="1"/>
</dbReference>
<accession>A0A1W1EI91</accession>
<evidence type="ECO:0000256" key="2">
    <source>
        <dbReference type="ARBA" id="ARBA00012416"/>
    </source>
</evidence>
<dbReference type="SUPFAM" id="SSF50249">
    <property type="entry name" value="Nucleic acid-binding proteins"/>
    <property type="match status" value="1"/>
</dbReference>
<name>A0A1W1EI91_9ZZZZ</name>
<dbReference type="GO" id="GO:0006396">
    <property type="term" value="P:RNA processing"/>
    <property type="evidence" value="ECO:0007669"/>
    <property type="project" value="InterPro"/>
</dbReference>
<dbReference type="SMART" id="SM00316">
    <property type="entry name" value="S1"/>
    <property type="match status" value="1"/>
</dbReference>
<dbReference type="InterPro" id="IPR012340">
    <property type="entry name" value="NA-bd_OB-fold"/>
</dbReference>
<dbReference type="AlphaFoldDB" id="A0A1W1EI91"/>
<evidence type="ECO:0000256" key="1">
    <source>
        <dbReference type="ARBA" id="ARBA00007404"/>
    </source>
</evidence>
<dbReference type="Pfam" id="PF00013">
    <property type="entry name" value="KH_1"/>
    <property type="match status" value="1"/>
</dbReference>
<keyword evidence="6" id="KW-0694">RNA-binding</keyword>
<dbReference type="GO" id="GO:0004654">
    <property type="term" value="F:polyribonucleotide nucleotidyltransferase activity"/>
    <property type="evidence" value="ECO:0007669"/>
    <property type="project" value="UniProtKB-EC"/>
</dbReference>
<dbReference type="InterPro" id="IPR027408">
    <property type="entry name" value="PNPase/RNase_PH_dom_sf"/>
</dbReference>
<dbReference type="Pfam" id="PF00575">
    <property type="entry name" value="S1"/>
    <property type="match status" value="1"/>
</dbReference>
<comment type="similarity">
    <text evidence="1">Belongs to the polyribonucleotide nucleotidyltransferase family.</text>
</comment>
<dbReference type="FunFam" id="3.30.230.70:FF:000029">
    <property type="entry name" value="Polyribonucleotide nucleotidyltransferase"/>
    <property type="match status" value="1"/>
</dbReference>
<proteinExistence type="inferred from homology"/>
<evidence type="ECO:0000256" key="4">
    <source>
        <dbReference type="ARBA" id="ARBA00022679"/>
    </source>
</evidence>
<dbReference type="PANTHER" id="PTHR11252:SF0">
    <property type="entry name" value="POLYRIBONUCLEOTIDE NUCLEOTIDYLTRANSFERASE 1, MITOCHONDRIAL"/>
    <property type="match status" value="1"/>
</dbReference>
<dbReference type="InterPro" id="IPR012162">
    <property type="entry name" value="PNPase"/>
</dbReference>
<dbReference type="InterPro" id="IPR036612">
    <property type="entry name" value="KH_dom_type_1_sf"/>
</dbReference>
<dbReference type="Gene3D" id="3.30.1370.10">
    <property type="entry name" value="K Homology domain, type 1"/>
    <property type="match status" value="1"/>
</dbReference>
<dbReference type="Pfam" id="PF03725">
    <property type="entry name" value="RNase_PH_C"/>
    <property type="match status" value="1"/>
</dbReference>
<evidence type="ECO:0000256" key="5">
    <source>
        <dbReference type="ARBA" id="ARBA00022695"/>
    </source>
</evidence>
<organism evidence="8">
    <name type="scientific">hydrothermal vent metagenome</name>
    <dbReference type="NCBI Taxonomy" id="652676"/>
    <lineage>
        <taxon>unclassified sequences</taxon>
        <taxon>metagenomes</taxon>
        <taxon>ecological metagenomes</taxon>
    </lineage>
</organism>
<keyword evidence="5 8" id="KW-0548">Nucleotidyltransferase</keyword>
<dbReference type="GO" id="GO:0003723">
    <property type="term" value="F:RNA binding"/>
    <property type="evidence" value="ECO:0007669"/>
    <property type="project" value="UniProtKB-KW"/>
</dbReference>
<gene>
    <name evidence="8" type="ORF">MNB_SV-15-98</name>
</gene>
<dbReference type="InterPro" id="IPR020568">
    <property type="entry name" value="Ribosomal_Su5_D2-typ_SF"/>
</dbReference>
<dbReference type="Gene3D" id="3.30.230.70">
    <property type="entry name" value="GHMP Kinase, N-terminal domain"/>
    <property type="match status" value="2"/>
</dbReference>
<dbReference type="EMBL" id="FRYL01000012">
    <property type="protein sequence ID" value="SHO80579.1"/>
    <property type="molecule type" value="Genomic_DNA"/>
</dbReference>
<dbReference type="SMART" id="SM00322">
    <property type="entry name" value="KH"/>
    <property type="match status" value="1"/>
</dbReference>
<reference evidence="8" key="1">
    <citation type="submission" date="2016-10" db="EMBL/GenBank/DDBJ databases">
        <authorList>
            <person name="de Groot N.N."/>
        </authorList>
    </citation>
    <scope>NUCLEOTIDE SEQUENCE</scope>
</reference>
<dbReference type="Pfam" id="PF01138">
    <property type="entry name" value="RNase_PH"/>
    <property type="match status" value="2"/>
</dbReference>
<dbReference type="SUPFAM" id="SSF54791">
    <property type="entry name" value="Eukaryotic type KH-domain (KH-domain type I)"/>
    <property type="match status" value="1"/>
</dbReference>
<dbReference type="GO" id="GO:0000175">
    <property type="term" value="F:3'-5'-RNA exonuclease activity"/>
    <property type="evidence" value="ECO:0007669"/>
    <property type="project" value="TreeGrafter"/>
</dbReference>
<keyword evidence="4 8" id="KW-0808">Transferase</keyword>
<dbReference type="InterPro" id="IPR036456">
    <property type="entry name" value="PNPase_PH_RNA-bd_sf"/>
</dbReference>
<dbReference type="FunFam" id="3.30.1370.10:FF:000001">
    <property type="entry name" value="Polyribonucleotide nucleotidyltransferase"/>
    <property type="match status" value="1"/>
</dbReference>
<dbReference type="Pfam" id="PF03726">
    <property type="entry name" value="PNPase"/>
    <property type="match status" value="1"/>
</dbReference>
<dbReference type="CDD" id="cd02393">
    <property type="entry name" value="KH-I_PNPase"/>
    <property type="match status" value="1"/>
</dbReference>
<dbReference type="GO" id="GO:0005829">
    <property type="term" value="C:cytosol"/>
    <property type="evidence" value="ECO:0007669"/>
    <property type="project" value="TreeGrafter"/>
</dbReference>
<dbReference type="InterPro" id="IPR015847">
    <property type="entry name" value="ExoRNase_PH_dom2"/>
</dbReference>
<keyword evidence="3" id="KW-0963">Cytoplasm</keyword>
<dbReference type="InterPro" id="IPR015848">
    <property type="entry name" value="PNPase_PH_RNA-bd_bac/org-type"/>
</dbReference>
<dbReference type="GO" id="GO:0006402">
    <property type="term" value="P:mRNA catabolic process"/>
    <property type="evidence" value="ECO:0007669"/>
    <property type="project" value="InterPro"/>
</dbReference>
<dbReference type="SUPFAM" id="SSF55666">
    <property type="entry name" value="Ribonuclease PH domain 2-like"/>
    <property type="match status" value="2"/>
</dbReference>
<dbReference type="InterPro" id="IPR004087">
    <property type="entry name" value="KH_dom"/>
</dbReference>
<dbReference type="Gene3D" id="2.40.50.140">
    <property type="entry name" value="Nucleic acid-binding proteins"/>
    <property type="match status" value="1"/>
</dbReference>
<evidence type="ECO:0000256" key="6">
    <source>
        <dbReference type="ARBA" id="ARBA00022884"/>
    </source>
</evidence>
<feature type="domain" description="S1 motif" evidence="7">
    <location>
        <begin position="658"/>
        <end position="725"/>
    </location>
</feature>
<dbReference type="PANTHER" id="PTHR11252">
    <property type="entry name" value="POLYRIBONUCLEOTIDE NUCLEOTIDYLTRANSFERASE"/>
    <property type="match status" value="1"/>
</dbReference>